<keyword evidence="3" id="KW-1185">Reference proteome</keyword>
<accession>A0ABW0Z4S3</accession>
<keyword evidence="1" id="KW-0175">Coiled coil</keyword>
<gene>
    <name evidence="2" type="ORF">ACFP1Z_19275</name>
</gene>
<proteinExistence type="predicted"/>
<dbReference type="EMBL" id="JBHSPB010000011">
    <property type="protein sequence ID" value="MFC5722311.1"/>
    <property type="molecule type" value="Genomic_DNA"/>
</dbReference>
<name>A0ABW0Z4S3_9ACTN</name>
<evidence type="ECO:0000313" key="3">
    <source>
        <dbReference type="Proteomes" id="UP001596083"/>
    </source>
</evidence>
<comment type="caution">
    <text evidence="2">The sequence shown here is derived from an EMBL/GenBank/DDBJ whole genome shotgun (WGS) entry which is preliminary data.</text>
</comment>
<protein>
    <recommendedName>
        <fullName evidence="4">Secreted protein</fullName>
    </recommendedName>
</protein>
<dbReference type="RefSeq" id="WP_390317695.1">
    <property type="nucleotide sequence ID" value="NZ_JBHSPB010000011.1"/>
</dbReference>
<evidence type="ECO:0000313" key="2">
    <source>
        <dbReference type="EMBL" id="MFC5722311.1"/>
    </source>
</evidence>
<dbReference type="Proteomes" id="UP001596083">
    <property type="component" value="Unassembled WGS sequence"/>
</dbReference>
<feature type="coiled-coil region" evidence="1">
    <location>
        <begin position="346"/>
        <end position="373"/>
    </location>
</feature>
<sequence length="388" mass="42261">MVWAGASTEAAAADNCGGKCQVLPTPHGDKVLPFRELPADTSFKGIPKDGEGTDAIAWKEALAKNNAAGSDPLDYIKNKLFPRLRSQVPDLISENSAKNPNNLDIVVHSDWNDPSLYFRAGKGGLHDYCAEDENRCGFVGNLVQVAPYLERGIMVQGPKTVKLAKSVTTTDTRTTTRGWSAGGSIIVMPPGSENMVSFQYTTSTSDAHAFGKTSSAEVTSTVPAGHWGYSDLRFTGGQYTGFLVVRTPQGALDFKPKTRHKGIPEYPSEVKALKNAGVRMGEDFNHAYNTREVVEVYPVRTLVKAPGPDGELPPSFTLDVTWRDGNASDVVKALWAKRDELTAKWQKTKGEEKDRLLEQLQELDKKIAEQLKTEGLGGGMYSSVRPVK</sequence>
<evidence type="ECO:0008006" key="4">
    <source>
        <dbReference type="Google" id="ProtNLM"/>
    </source>
</evidence>
<evidence type="ECO:0000256" key="1">
    <source>
        <dbReference type="SAM" id="Coils"/>
    </source>
</evidence>
<reference evidence="3" key="1">
    <citation type="journal article" date="2019" name="Int. J. Syst. Evol. Microbiol.">
        <title>The Global Catalogue of Microorganisms (GCM) 10K type strain sequencing project: providing services to taxonomists for standard genome sequencing and annotation.</title>
        <authorList>
            <consortium name="The Broad Institute Genomics Platform"/>
            <consortium name="The Broad Institute Genome Sequencing Center for Infectious Disease"/>
            <person name="Wu L."/>
            <person name="Ma J."/>
        </authorList>
    </citation>
    <scope>NUCLEOTIDE SEQUENCE [LARGE SCALE GENOMIC DNA]</scope>
    <source>
        <strain evidence="3">CGMCC 4.7304</strain>
    </source>
</reference>
<organism evidence="2 3">
    <name type="scientific">Streptomyces gamaensis</name>
    <dbReference type="NCBI Taxonomy" id="1763542"/>
    <lineage>
        <taxon>Bacteria</taxon>
        <taxon>Bacillati</taxon>
        <taxon>Actinomycetota</taxon>
        <taxon>Actinomycetes</taxon>
        <taxon>Kitasatosporales</taxon>
        <taxon>Streptomycetaceae</taxon>
        <taxon>Streptomyces</taxon>
    </lineage>
</organism>